<comment type="caution">
    <text evidence="1">The sequence shown here is derived from an EMBL/GenBank/DDBJ whole genome shotgun (WGS) entry which is preliminary data.</text>
</comment>
<dbReference type="Proteomes" id="UP000248584">
    <property type="component" value="Unassembled WGS sequence"/>
</dbReference>
<reference evidence="1 2" key="1">
    <citation type="submission" date="2018-06" db="EMBL/GenBank/DDBJ databases">
        <title>Genomic Encyclopedia of Archaeal and Bacterial Type Strains, Phase II (KMG-II): from individual species to whole genera.</title>
        <authorList>
            <person name="Goeker M."/>
        </authorList>
    </citation>
    <scope>NUCLEOTIDE SEQUENCE [LARGE SCALE GENOMIC DNA]</scope>
    <source>
        <strain evidence="1 2">DSM 17205</strain>
    </source>
</reference>
<organism evidence="1 2">
    <name type="scientific">Nonlabens dokdonensis</name>
    <dbReference type="NCBI Taxonomy" id="328515"/>
    <lineage>
        <taxon>Bacteria</taxon>
        <taxon>Pseudomonadati</taxon>
        <taxon>Bacteroidota</taxon>
        <taxon>Flavobacteriia</taxon>
        <taxon>Flavobacteriales</taxon>
        <taxon>Flavobacteriaceae</taxon>
        <taxon>Nonlabens</taxon>
    </lineage>
</organism>
<proteinExistence type="predicted"/>
<evidence type="ECO:0008006" key="3">
    <source>
        <dbReference type="Google" id="ProtNLM"/>
    </source>
</evidence>
<evidence type="ECO:0000313" key="1">
    <source>
        <dbReference type="EMBL" id="PZX39051.1"/>
    </source>
</evidence>
<evidence type="ECO:0000313" key="2">
    <source>
        <dbReference type="Proteomes" id="UP000248584"/>
    </source>
</evidence>
<accession>A0ABX5PVY0</accession>
<dbReference type="EMBL" id="QKZR01000004">
    <property type="protein sequence ID" value="PZX39051.1"/>
    <property type="molecule type" value="Genomic_DNA"/>
</dbReference>
<name>A0ABX5PVY0_9FLAO</name>
<gene>
    <name evidence="1" type="ORF">LX97_02417</name>
</gene>
<keyword evidence="2" id="KW-1185">Reference proteome</keyword>
<protein>
    <recommendedName>
        <fullName evidence="3">HEAT repeat domain-containing protein</fullName>
    </recommendedName>
</protein>
<sequence length="155" mass="17967">MTVKKILKLLYSKGFLKITLEVIEKASKNADLDLLLLGLVYKDFNIRIKAVEELSKYANQNDQVYEAICNTIHNDISIVSIKAINSLVNYHPTEKNKWIKKLLDKKGRLKRSRIVGTSGVDFEYSSITDSKTDLRLHVVLDKLRRSFIPNKPWYR</sequence>